<name>A0ACC3ML48_9PEZI</name>
<organism evidence="1 2">
    <name type="scientific">Vermiconidia calcicola</name>
    <dbReference type="NCBI Taxonomy" id="1690605"/>
    <lineage>
        <taxon>Eukaryota</taxon>
        <taxon>Fungi</taxon>
        <taxon>Dikarya</taxon>
        <taxon>Ascomycota</taxon>
        <taxon>Pezizomycotina</taxon>
        <taxon>Dothideomycetes</taxon>
        <taxon>Dothideomycetidae</taxon>
        <taxon>Mycosphaerellales</taxon>
        <taxon>Extremaceae</taxon>
        <taxon>Vermiconidia</taxon>
    </lineage>
</organism>
<protein>
    <submittedName>
        <fullName evidence="1">Uncharacterized protein</fullName>
    </submittedName>
</protein>
<dbReference type="EMBL" id="JAUTXU010000226">
    <property type="protein sequence ID" value="KAK3697408.1"/>
    <property type="molecule type" value="Genomic_DNA"/>
</dbReference>
<accession>A0ACC3ML48</accession>
<sequence>MRKRLLVGSLLGLFTQWSGNTLLSYYLGDILTMIGFTDSNFQAKINVGKTSWELVNATIIALIVTRFPRRPPQRELASGRLHLLEGRLGSCSSQRIASCRSGRPVLRLLLFTVLQHTVQRSDLQYVLPIRRPLQSSSADQSFPAFLVELFPYAVRSRGITVFQFFGRGASFFSTFVNPIGLDSVGWKYLIAYSCWLLFEVICIYFLWPETQGRTLEELTFLFEDKGLQERQSMATEKQLFGGDAASVGGRGNKDGTEERYEIAGSKL</sequence>
<dbReference type="Proteomes" id="UP001281147">
    <property type="component" value="Unassembled WGS sequence"/>
</dbReference>
<proteinExistence type="predicted"/>
<keyword evidence="2" id="KW-1185">Reference proteome</keyword>
<gene>
    <name evidence="1" type="ORF">LTR37_017470</name>
</gene>
<evidence type="ECO:0000313" key="2">
    <source>
        <dbReference type="Proteomes" id="UP001281147"/>
    </source>
</evidence>
<evidence type="ECO:0000313" key="1">
    <source>
        <dbReference type="EMBL" id="KAK3697408.1"/>
    </source>
</evidence>
<reference evidence="1" key="1">
    <citation type="submission" date="2023-07" db="EMBL/GenBank/DDBJ databases">
        <title>Black Yeasts Isolated from many extreme environments.</title>
        <authorList>
            <person name="Coleine C."/>
            <person name="Stajich J.E."/>
            <person name="Selbmann L."/>
        </authorList>
    </citation>
    <scope>NUCLEOTIDE SEQUENCE</scope>
    <source>
        <strain evidence="1">CCFEE 5714</strain>
    </source>
</reference>
<comment type="caution">
    <text evidence="1">The sequence shown here is derived from an EMBL/GenBank/DDBJ whole genome shotgun (WGS) entry which is preliminary data.</text>
</comment>